<comment type="caution">
    <text evidence="1">The sequence shown here is derived from an EMBL/GenBank/DDBJ whole genome shotgun (WGS) entry which is preliminary data.</text>
</comment>
<name>A0A9X1RJH3_9BRAD</name>
<accession>A0A9X1RJH3</accession>
<dbReference type="AlphaFoldDB" id="A0A9X1RJH3"/>
<proteinExistence type="predicted"/>
<sequence>MDEVRAKKSECRFLLGLLNDTLNWMRQSERMMPKGGRRNDRRHPLPALERFDRHALRELIDQGPDKEPLAGRLAIALAIARLRPRFHSPVEPEFVEAEKVAMHQ</sequence>
<reference evidence="1" key="1">
    <citation type="submission" date="2022-01" db="EMBL/GenBank/DDBJ databases">
        <title>Genome sequnece data of strain Bradyrhizobium sp. nov.</title>
        <authorList>
            <person name="Zhang J."/>
        </authorList>
    </citation>
    <scope>NUCLEOTIDE SEQUENCE</scope>
    <source>
        <strain evidence="1">WYCCWR 13023</strain>
    </source>
</reference>
<dbReference type="EMBL" id="JAKLTY010000032">
    <property type="protein sequence ID" value="MCG2631809.1"/>
    <property type="molecule type" value="Genomic_DNA"/>
</dbReference>
<gene>
    <name evidence="1" type="ORF">L6654_34795</name>
</gene>
<dbReference type="Proteomes" id="UP001139054">
    <property type="component" value="Unassembled WGS sequence"/>
</dbReference>
<evidence type="ECO:0000313" key="2">
    <source>
        <dbReference type="Proteomes" id="UP001139054"/>
    </source>
</evidence>
<protein>
    <submittedName>
        <fullName evidence="1">Uncharacterized protein</fullName>
    </submittedName>
</protein>
<organism evidence="1 2">
    <name type="scientific">Bradyrhizobium zhengyangense</name>
    <dbReference type="NCBI Taxonomy" id="2911009"/>
    <lineage>
        <taxon>Bacteria</taxon>
        <taxon>Pseudomonadati</taxon>
        <taxon>Pseudomonadota</taxon>
        <taxon>Alphaproteobacteria</taxon>
        <taxon>Hyphomicrobiales</taxon>
        <taxon>Nitrobacteraceae</taxon>
        <taxon>Bradyrhizobium</taxon>
    </lineage>
</organism>
<evidence type="ECO:0000313" key="1">
    <source>
        <dbReference type="EMBL" id="MCG2631809.1"/>
    </source>
</evidence>
<dbReference type="RefSeq" id="WP_237891793.1">
    <property type="nucleotide sequence ID" value="NZ_JAKLTY010000032.1"/>
</dbReference>